<protein>
    <submittedName>
        <fullName evidence="1">Uncharacterized protein</fullName>
    </submittedName>
</protein>
<keyword evidence="2" id="KW-1185">Reference proteome</keyword>
<dbReference type="Proteomes" id="UP000798662">
    <property type="component" value="Chromosome 1"/>
</dbReference>
<proteinExistence type="predicted"/>
<name>A0ACC3BSE5_PYRYE</name>
<reference evidence="1" key="1">
    <citation type="submission" date="2019-11" db="EMBL/GenBank/DDBJ databases">
        <title>Nori genome reveals adaptations in red seaweeds to the harsh intertidal environment.</title>
        <authorList>
            <person name="Wang D."/>
            <person name="Mao Y."/>
        </authorList>
    </citation>
    <scope>NUCLEOTIDE SEQUENCE</scope>
    <source>
        <tissue evidence="1">Gametophyte</tissue>
    </source>
</reference>
<accession>A0ACC3BSE5</accession>
<organism evidence="1 2">
    <name type="scientific">Pyropia yezoensis</name>
    <name type="common">Susabi-nori</name>
    <name type="synonym">Porphyra yezoensis</name>
    <dbReference type="NCBI Taxonomy" id="2788"/>
    <lineage>
        <taxon>Eukaryota</taxon>
        <taxon>Rhodophyta</taxon>
        <taxon>Bangiophyceae</taxon>
        <taxon>Bangiales</taxon>
        <taxon>Bangiaceae</taxon>
        <taxon>Pyropia</taxon>
    </lineage>
</organism>
<evidence type="ECO:0000313" key="1">
    <source>
        <dbReference type="EMBL" id="KAK1860604.1"/>
    </source>
</evidence>
<gene>
    <name evidence="1" type="ORF">I4F81_003192</name>
</gene>
<sequence length="457" mass="48421">MVPIRAWAPPPTPPSTPPPILSSASTPSPAAARPRPARTTRRAWPPPPPSDKPSVSPAPSSAQGSSTLGEAIHIGTRPLRLQLTAVSAKVDDILESVRDILFEVELQSRGQERLAMAVSCMQGAVTVGFKDIMDGLKQMSVGVDGGAPTSHAQQAEVLAKVQSIKRAIRAQFVNRMAKATRSNDVYLDTGRTWSEFTGVTAETLGEDLEEATEWFLSTIHLPARRDASVLVSMRACVPILHAKPHLMQTQKEIVSCAFLKGICQSRDNLSEDTAKLWLRHLTYMRSERGFPRLLVGLTGLLRSIGAGHMVKEASSFGGCPTIHITAGHFCLASCFVRAALESKARMRSRRRSGFGEAIFDLSKAELARVDAVLPHGDKTHNGLRLIDGHDVNRAVDTETGQPGAVAGFNEDMADEVNDGAVAASGGVAGSDTARGEGGCGMGSGDNDGSAAAGPQGN</sequence>
<dbReference type="EMBL" id="CM020618">
    <property type="protein sequence ID" value="KAK1860604.1"/>
    <property type="molecule type" value="Genomic_DNA"/>
</dbReference>
<comment type="caution">
    <text evidence="1">The sequence shown here is derived from an EMBL/GenBank/DDBJ whole genome shotgun (WGS) entry which is preliminary data.</text>
</comment>
<evidence type="ECO:0000313" key="2">
    <source>
        <dbReference type="Proteomes" id="UP000798662"/>
    </source>
</evidence>